<evidence type="ECO:0000256" key="1">
    <source>
        <dbReference type="SAM" id="MobiDB-lite"/>
    </source>
</evidence>
<feature type="region of interest" description="Disordered" evidence="1">
    <location>
        <begin position="1719"/>
        <end position="1738"/>
    </location>
</feature>
<dbReference type="PANTHER" id="PTHR32085">
    <property type="entry name" value="PROTEIN CSF1"/>
    <property type="match status" value="1"/>
</dbReference>
<comment type="caution">
    <text evidence="5">The sequence shown here is derived from an EMBL/GenBank/DDBJ whole genome shotgun (WGS) entry which is preliminary data.</text>
</comment>
<dbReference type="Pfam" id="PF21678">
    <property type="entry name" value="Csf1_N"/>
    <property type="match status" value="2"/>
</dbReference>
<gene>
    <name evidence="5" type="ORF">B9G98_00369</name>
</gene>
<dbReference type="InterPro" id="IPR056779">
    <property type="entry name" value="Csf1_C"/>
</dbReference>
<feature type="domain" description="Csf1 N-terminal" evidence="3">
    <location>
        <begin position="187"/>
        <end position="723"/>
    </location>
</feature>
<feature type="domain" description="Csf1 N-terminal" evidence="3">
    <location>
        <begin position="734"/>
        <end position="1091"/>
    </location>
</feature>
<keyword evidence="2" id="KW-0812">Transmembrane</keyword>
<keyword evidence="2" id="KW-0472">Membrane</keyword>
<dbReference type="OrthoDB" id="10051416at2759"/>
<dbReference type="Proteomes" id="UP000238350">
    <property type="component" value="Unassembled WGS sequence"/>
</dbReference>
<dbReference type="GO" id="GO:0016020">
    <property type="term" value="C:membrane"/>
    <property type="evidence" value="ECO:0007669"/>
    <property type="project" value="InterPro"/>
</dbReference>
<evidence type="ECO:0000313" key="6">
    <source>
        <dbReference type="Proteomes" id="UP000238350"/>
    </source>
</evidence>
<dbReference type="GeneID" id="36514118"/>
<sequence>MSNAPAHGLSALTMAGTDVEFGVTSILNTKQFSWVFLVECIMIVLLSLFIVFYFNQFASLIISKAAGWYLWKYHQMTFVVGSLQISILGGQIFVKNVKFIYKDHAISIVHATLHWRFWLRRSRVAALFAQDLDEMKKPACQLCCEIHGAEIFVFNRSVAYDNIEDLVNGIIKPQRVIGKEIGYFEEFLLRLLPLEIKVRRSSVVMGNVDTESLLVLTSKHMDCIIDVDRASNDYDRYMILAKTFWERPKITLHPNLDYHKSRGNVFAPSNGPWFRLGKVRKRDSSAWRGLNRYNDAEGDDEVGEMDSNTAEYARVSTVFEAEEMMLEHFLDVVGPNVESETPLPAPLFHTNIVFTSASINYGPWTDRQRLELVNAFFPQVCVDAKPAANIHKAGTMREAPKMRITFDFVNQFNLHIPIREPSKDMQWIHHLINSQAANTTRAYGWIDISADQGSNGEVEIDLLAHEYGYRNVFKLFLDKLQVRTSVNHDLAIKTKNHTISLVQIVPLKWNGLQKWDILFKSMDLDFFFLREQATLLIDYFKDISSPQDVDYSHFVPAVYSFKWSADNLKLWLNVNSQNIINNPTSLEENTYLVFRTKAIGLTLDLSADQVRPLTNTSKITLATDLLDLEVSAPPWHMLHSFLESNHLGRVYDFRVDLSYTYNCVEDSKNAETEIINVYGRDFTLIAHGFAINYLMTIRENYFGQNYHFQTSEEYYEKLTKNDVFSEEYEFSRYDPDLDVQMHFDVQNCCLVLPAYLYSAKACIALHFANLAAEMRFTNYYMDLQAELSPMTGYLHKELELELVLDLAKPELSDFDDTSVAFVSEFIVTAHRMFGLPPSEPTYVCCWNIELGDVILDGPFDMLDILGRIVVFAGHSFKGIENKPITEEPDLFDVTFLCVDVKSFALNLHSSDNTRIEYHTSAISLRKNDYANERYSRRLTASIPNIELRGFHKGELVLLLQTSAACSVFSHAKEPLRQYQMQQEHIALHDMLFHRCPFLLDRWHRSNPPYSTKPADHIVPAVSLPPLPPQLTQELVANANPQSIALDFQYDRLSKFSASSRSHYSGSNSNLFSSNDSCSSSDISESSSRVKAKFEPAKFAFNSKEKFFGFLPPEGFHEPEMKQGDHDFDLNGHESYPGAPSLPKFDESLIYDDIVFELGPLTATVLPQTIQLIDAVSLHLNNVDLTAAFDKMHCRVVQVLAKEDDKQCFRALVSTEAVDIKLGMAKNTQHGTSSGQDEPMDICLEPNHVLLSLEKLNIMVQIGPSKVPNVVDIGLDVLSLSVNTSQDALTRNAVSLRVNQLAGWFVLDNEDSVGQIHTDNIDLFWAEKQLGWVTRYILELVCEIDKLKKLTVSKTSEHKKMAYAMLEVARASERHNVEQDSYVLSRPFGSAQSQNHTRSHISWRISVRLRHLLNLLPSSEIQEIERTIENRTYEVPSDAKKQVMDIFSRWRSWEQTEDLDSALVFTHTFGERPKRWDRTAVAIRCGIDSITTRLNYGDHTEDFFILDYTNMHGSFKPAAATVFTSLMITCARARTHLSTRTMKPIATVAKTIAEFEHPELLRELFNPKRSTDLKPRQSSARAVKGFVLGFIQDFGFEASLRSFGAELQCKQVQALSTFISSSTQWYHTTIAAMASSCLSAVNSTGTDLFDYILDSVNVGLIGWEAYTRVVSNVGELSLVSNAHITEFCNLVNNFFETDLEDFKKFLAIIHETRSKLMTGFSEDTSTGSRSDSTRTMDGTHDKEHVPIHFNLDVTTITIKTVLLESLRAALTGEHLVVRSRQPDHATTLADIHLDRGVLGMLYGAGSPVVSVELLDVSNIIRYEPELHALDLLNSVKLAKLDTMELLWFLDLLKEENIAAEIEQVMSTFNSIATKYADALESLPSEENLKDNVTSDSQQLSSYSVRIDEAQLSLPLSDATFIFIARYMTGHFFNFKRDDRDKPFACPVELFGSLDELRVELLSKLGGLPSTPQTPVVSNSSSHQPPVLAVQLTAAYNHEKDLQKLEISSNYCKLVLDPVRAVSISRAVTKLQSRSTFFETIDKSEVKHDRDSAEQSIPTFFESLSAVFALKNQSFTWQTRNGGGIVVGNEALNIRQNGLTARMDMHEFYIQPDSSHSQYGSKIALPSLALSVVVLQNEDEHFVYINNSGESLNIDVSAAVVPLLVGLADSVDEAKRLYSEGLSDESMDEKPDKPPQVRSPIRLPFSLHGLSSISRARIRLFEEYGSFNTPSLELHSPAAKVTVDYRRKTIPLRDVLNIDISISESSNTIYPKALQELRNMVRNIEYQLAHRHVHVEPHRTMASTISPQSPRTPTKPRKLRIRTDIAQHAPTLSTPVSSSVEDFHVLLSAIEYTIFVNFSAQQLELSCEPFAKVATTLLYDGITVVLTSPLDELSNQYLALSGSVRGAKVALRHIFSHERSIEAGIGTLSFTVIHRQRSNTPIEIGLSTADPEFSLKVSKINDIRSFIDIWTPVTSLPNTDVVSPASPKAPQSSPTGSTHIQTYRKAMASIAFQWSLVWHVRNVKGYIDLGQSVGKAELTLDWFWLSSLKKSQRRQYFAGGIGAIVVSCEGRVGGALDVKGTNAHLTVEFGEDLYQTPQVLFVAGIPSFDAYLSLDFNPFLALRVAKSSIAIGNTQRPSLDYDELEISFQCESASATFTALAASHLYDMADLVGTFKMPSSTVPLDDGGDDLIALKRREINDRTLNLLTRLKVKLNLKLGETVLYVFPSDLSESTAMCVSSGGMHIFFTQWLDQNGLHSEFNFETHRLLLSLAAMQTSFSAADVTSLQVDSFFKAAASSSKNNIVTIPKCKMFMYALLKPNGRHVCYTFSSDFMGTVEVGWNLGSVAFIREISSVHSKAWDVRKKIYLASLDPSERAKVGGIFVSQPTTPARPRSADSQDYLADDKNSMMSLEDFEVSRKLFEALINSDLRFAEIPKYHHIESPRINIPQLHDMGEATPPVEWIGLDRHKLPEAIHWYPVRALNGIIFEVEQIYGGVIERM</sequence>
<evidence type="ECO:0000256" key="2">
    <source>
        <dbReference type="SAM" id="Phobius"/>
    </source>
</evidence>
<feature type="domain" description="Csf1 C-terminal region" evidence="4">
    <location>
        <begin position="2324"/>
        <end position="2865"/>
    </location>
</feature>
<dbReference type="InterPro" id="IPR048636">
    <property type="entry name" value="Csf1_N"/>
</dbReference>
<dbReference type="RefSeq" id="XP_024662695.1">
    <property type="nucleotide sequence ID" value="XM_024806927.1"/>
</dbReference>
<keyword evidence="6" id="KW-1185">Reference proteome</keyword>
<dbReference type="STRING" id="45607.A0A2T0FCT7"/>
<protein>
    <submittedName>
        <fullName evidence="5">Protein CSF1</fullName>
    </submittedName>
</protein>
<dbReference type="PANTHER" id="PTHR32085:SF3">
    <property type="entry name" value="PROTEIN CSF1"/>
    <property type="match status" value="1"/>
</dbReference>
<keyword evidence="2" id="KW-1133">Transmembrane helix</keyword>
<dbReference type="Pfam" id="PF25038">
    <property type="entry name" value="Csf1_C"/>
    <property type="match status" value="2"/>
</dbReference>
<evidence type="ECO:0000259" key="3">
    <source>
        <dbReference type="Pfam" id="PF21678"/>
    </source>
</evidence>
<proteinExistence type="predicted"/>
<feature type="transmembrane region" description="Helical" evidence="2">
    <location>
        <begin position="32"/>
        <end position="55"/>
    </location>
</feature>
<dbReference type="GO" id="GO:0006113">
    <property type="term" value="P:fermentation"/>
    <property type="evidence" value="ECO:0007669"/>
    <property type="project" value="InterPro"/>
</dbReference>
<feature type="domain" description="Csf1 C-terminal region" evidence="4">
    <location>
        <begin position="2934"/>
        <end position="2996"/>
    </location>
</feature>
<dbReference type="InterPro" id="IPR029636">
    <property type="entry name" value="Csf1"/>
</dbReference>
<evidence type="ECO:0000313" key="5">
    <source>
        <dbReference type="EMBL" id="PRT52749.1"/>
    </source>
</evidence>
<dbReference type="EMBL" id="NDIQ01000001">
    <property type="protein sequence ID" value="PRT52749.1"/>
    <property type="molecule type" value="Genomic_DNA"/>
</dbReference>
<name>A0A2T0FCT7_9ASCO</name>
<organism evidence="5 6">
    <name type="scientific">Wickerhamiella sorbophila</name>
    <dbReference type="NCBI Taxonomy" id="45607"/>
    <lineage>
        <taxon>Eukaryota</taxon>
        <taxon>Fungi</taxon>
        <taxon>Dikarya</taxon>
        <taxon>Ascomycota</taxon>
        <taxon>Saccharomycotina</taxon>
        <taxon>Dipodascomycetes</taxon>
        <taxon>Dipodascales</taxon>
        <taxon>Trichomonascaceae</taxon>
        <taxon>Wickerhamiella</taxon>
    </lineage>
</organism>
<evidence type="ECO:0000259" key="4">
    <source>
        <dbReference type="Pfam" id="PF25038"/>
    </source>
</evidence>
<accession>A0A2T0FCT7</accession>
<reference evidence="5 6" key="1">
    <citation type="submission" date="2017-04" db="EMBL/GenBank/DDBJ databases">
        <title>Genome sequencing of [Candida] sorbophila.</title>
        <authorList>
            <person name="Ahn J.O."/>
        </authorList>
    </citation>
    <scope>NUCLEOTIDE SEQUENCE [LARGE SCALE GENOMIC DNA]</scope>
    <source>
        <strain evidence="5 6">DS02</strain>
    </source>
</reference>